<evidence type="ECO:0000256" key="1">
    <source>
        <dbReference type="ARBA" id="ARBA00023002"/>
    </source>
</evidence>
<reference evidence="3 4" key="1">
    <citation type="journal article" date="2024" name="Front Chem Biol">
        <title>Unveiling the potential of Daldinia eschscholtzii MFLUCC 19-0629 through bioactivity and bioinformatics studies for enhanced sustainable agriculture production.</title>
        <authorList>
            <person name="Brooks S."/>
            <person name="Weaver J.A."/>
            <person name="Klomchit A."/>
            <person name="Alharthi S.A."/>
            <person name="Onlamun T."/>
            <person name="Nurani R."/>
            <person name="Vong T.K."/>
            <person name="Alberti F."/>
            <person name="Greco C."/>
        </authorList>
    </citation>
    <scope>NUCLEOTIDE SEQUENCE [LARGE SCALE GENOMIC DNA]</scope>
    <source>
        <strain evidence="3">MFLUCC 19-0629</strain>
    </source>
</reference>
<dbReference type="EMBL" id="JBANMG010000009">
    <property type="protein sequence ID" value="KAK6949395.1"/>
    <property type="molecule type" value="Genomic_DNA"/>
</dbReference>
<dbReference type="PANTHER" id="PTHR43364:SF4">
    <property type="entry name" value="NAD(P)-LINKED OXIDOREDUCTASE SUPERFAMILY PROTEIN"/>
    <property type="match status" value="1"/>
</dbReference>
<proteinExistence type="predicted"/>
<dbReference type="InterPro" id="IPR036812">
    <property type="entry name" value="NAD(P)_OxRdtase_dom_sf"/>
</dbReference>
<dbReference type="SUPFAM" id="SSF51430">
    <property type="entry name" value="NAD(P)-linked oxidoreductase"/>
    <property type="match status" value="1"/>
</dbReference>
<organism evidence="3 4">
    <name type="scientific">Daldinia eschscholtzii</name>
    <dbReference type="NCBI Taxonomy" id="292717"/>
    <lineage>
        <taxon>Eukaryota</taxon>
        <taxon>Fungi</taxon>
        <taxon>Dikarya</taxon>
        <taxon>Ascomycota</taxon>
        <taxon>Pezizomycotina</taxon>
        <taxon>Sordariomycetes</taxon>
        <taxon>Xylariomycetidae</taxon>
        <taxon>Xylariales</taxon>
        <taxon>Hypoxylaceae</taxon>
        <taxon>Daldinia</taxon>
    </lineage>
</organism>
<feature type="domain" description="NADP-dependent oxidoreductase" evidence="2">
    <location>
        <begin position="8"/>
        <end position="320"/>
    </location>
</feature>
<keyword evidence="4" id="KW-1185">Reference proteome</keyword>
<dbReference type="Pfam" id="PF00248">
    <property type="entry name" value="Aldo_ket_red"/>
    <property type="match status" value="1"/>
</dbReference>
<keyword evidence="1" id="KW-0560">Oxidoreductase</keyword>
<dbReference type="Gene3D" id="3.20.20.100">
    <property type="entry name" value="NADP-dependent oxidoreductase domain"/>
    <property type="match status" value="1"/>
</dbReference>
<sequence>MAPSVPVKIILGTHTVGHKVKNPGIVHFDSPEEVRALLDAFYNRGYREIDTARNYPGSEERLGLAGAPSRFILHTKVRDGAGTTHPHEPAQIEQSIKKSLEDLRTDSVETMYLHVPDRTTPFEDTARAMNEGYKQGKFKKFGLSNYSEDEIQQFLDICAEKGYVKPGLFQGHYNALTRGGEKAMFPLLRKHNIPFYAFRSLELTLSVSPAAGGIFRSNADKYTTSRWKDDNQIGALYSTIYGQPAVEEAVNVVRAAAEKHGITGHAAALRWTAFHSVLDGKYGDGVIFGVSNLNQLKQTLDAIDDGPLPAELAEAIDAVWAVVDGHGPPYHL</sequence>
<dbReference type="CDD" id="cd19075">
    <property type="entry name" value="AKR_AKR7A1-5"/>
    <property type="match status" value="1"/>
</dbReference>
<dbReference type="PANTHER" id="PTHR43364">
    <property type="entry name" value="NADH-SPECIFIC METHYLGLYOXAL REDUCTASE-RELATED"/>
    <property type="match status" value="1"/>
</dbReference>
<protein>
    <recommendedName>
        <fullName evidence="2">NADP-dependent oxidoreductase domain-containing protein</fullName>
    </recommendedName>
</protein>
<accession>A0AAX6M9R6</accession>
<name>A0AAX6M9R6_9PEZI</name>
<dbReference type="PRINTS" id="PR00069">
    <property type="entry name" value="ALDKETRDTASE"/>
</dbReference>
<evidence type="ECO:0000259" key="2">
    <source>
        <dbReference type="Pfam" id="PF00248"/>
    </source>
</evidence>
<gene>
    <name evidence="3" type="ORF">Daesc_009470</name>
</gene>
<evidence type="ECO:0000313" key="3">
    <source>
        <dbReference type="EMBL" id="KAK6949395.1"/>
    </source>
</evidence>
<dbReference type="InterPro" id="IPR020471">
    <property type="entry name" value="AKR"/>
</dbReference>
<evidence type="ECO:0000313" key="4">
    <source>
        <dbReference type="Proteomes" id="UP001369815"/>
    </source>
</evidence>
<dbReference type="GO" id="GO:0016491">
    <property type="term" value="F:oxidoreductase activity"/>
    <property type="evidence" value="ECO:0007669"/>
    <property type="project" value="UniProtKB-KW"/>
</dbReference>
<dbReference type="InterPro" id="IPR050523">
    <property type="entry name" value="AKR_Detox_Biosynth"/>
</dbReference>
<dbReference type="InterPro" id="IPR023210">
    <property type="entry name" value="NADP_OxRdtase_dom"/>
</dbReference>
<dbReference type="Proteomes" id="UP001369815">
    <property type="component" value="Unassembled WGS sequence"/>
</dbReference>
<dbReference type="AlphaFoldDB" id="A0AAX6M9R6"/>
<comment type="caution">
    <text evidence="3">The sequence shown here is derived from an EMBL/GenBank/DDBJ whole genome shotgun (WGS) entry which is preliminary data.</text>
</comment>